<dbReference type="Pfam" id="PF21621">
    <property type="entry name" value="MPI_cupin_dom"/>
    <property type="match status" value="1"/>
</dbReference>
<evidence type="ECO:0000259" key="7">
    <source>
        <dbReference type="Pfam" id="PF20511"/>
    </source>
</evidence>
<dbReference type="Pfam" id="PF20511">
    <property type="entry name" value="PMI_typeI_cat"/>
    <property type="match status" value="1"/>
</dbReference>
<name>A0A2V1IU66_9BACT</name>
<dbReference type="InterPro" id="IPR049071">
    <property type="entry name" value="MPI_cupin_dom"/>
</dbReference>
<evidence type="ECO:0000313" key="10">
    <source>
        <dbReference type="Proteomes" id="UP000244925"/>
    </source>
</evidence>
<feature type="binding site" evidence="5">
    <location>
        <position position="118"/>
    </location>
    <ligand>
        <name>Zn(2+)</name>
        <dbReference type="ChEBI" id="CHEBI:29105"/>
    </ligand>
</feature>
<dbReference type="PIRSF" id="PIRSF036894">
    <property type="entry name" value="PMI_Firm_short"/>
    <property type="match status" value="1"/>
</dbReference>
<dbReference type="Proteomes" id="UP000244925">
    <property type="component" value="Unassembled WGS sequence"/>
</dbReference>
<evidence type="ECO:0000259" key="8">
    <source>
        <dbReference type="Pfam" id="PF21621"/>
    </source>
</evidence>
<reference evidence="10" key="1">
    <citation type="submission" date="2018-02" db="EMBL/GenBank/DDBJ databases">
        <authorList>
            <person name="Clavel T."/>
            <person name="Strowig T."/>
        </authorList>
    </citation>
    <scope>NUCLEOTIDE SEQUENCE [LARGE SCALE GENOMIC DNA]</scope>
    <source>
        <strain evidence="10">DSM 100764</strain>
    </source>
</reference>
<evidence type="ECO:0000256" key="4">
    <source>
        <dbReference type="ARBA" id="ARBA00030762"/>
    </source>
</evidence>
<feature type="binding site" evidence="5">
    <location>
        <position position="101"/>
    </location>
    <ligand>
        <name>Zn(2+)</name>
        <dbReference type="ChEBI" id="CHEBI:29105"/>
    </ligand>
</feature>
<dbReference type="InterPro" id="IPR014628">
    <property type="entry name" value="Man6P_isomerase_Firm_short"/>
</dbReference>
<evidence type="ECO:0000256" key="5">
    <source>
        <dbReference type="PIRSR" id="PIRSR036894-1"/>
    </source>
</evidence>
<dbReference type="SUPFAM" id="SSF51182">
    <property type="entry name" value="RmlC-like cupins"/>
    <property type="match status" value="1"/>
</dbReference>
<keyword evidence="2 5" id="KW-0862">Zinc</keyword>
<dbReference type="CDD" id="cd07010">
    <property type="entry name" value="cupin_PMI_type_I_N_bac"/>
    <property type="match status" value="1"/>
</dbReference>
<dbReference type="InterPro" id="IPR051804">
    <property type="entry name" value="Carb_Metab_Reg_Kinase/Isom"/>
</dbReference>
<dbReference type="GO" id="GO:0005975">
    <property type="term" value="P:carbohydrate metabolic process"/>
    <property type="evidence" value="ECO:0007669"/>
    <property type="project" value="InterPro"/>
</dbReference>
<feature type="domain" description="Mannose-6-phosphate isomerase cupin" evidence="8">
    <location>
        <begin position="241"/>
        <end position="319"/>
    </location>
</feature>
<evidence type="ECO:0000313" key="9">
    <source>
        <dbReference type="EMBL" id="PWB08241.1"/>
    </source>
</evidence>
<dbReference type="EMBL" id="PUBV01000007">
    <property type="protein sequence ID" value="PWB08241.1"/>
    <property type="molecule type" value="Genomic_DNA"/>
</dbReference>
<dbReference type="Gene3D" id="2.60.120.10">
    <property type="entry name" value="Jelly Rolls"/>
    <property type="match status" value="2"/>
</dbReference>
<feature type="domain" description="Phosphomannose isomerase type I catalytic" evidence="7">
    <location>
        <begin position="9"/>
        <end position="112"/>
    </location>
</feature>
<organism evidence="9 10">
    <name type="scientific">Paramuribaculum intestinale</name>
    <dbReference type="NCBI Taxonomy" id="2094151"/>
    <lineage>
        <taxon>Bacteria</taxon>
        <taxon>Pseudomonadati</taxon>
        <taxon>Bacteroidota</taxon>
        <taxon>Bacteroidia</taxon>
        <taxon>Bacteroidales</taxon>
        <taxon>Muribaculaceae</taxon>
        <taxon>Paramuribaculum</taxon>
    </lineage>
</organism>
<dbReference type="GO" id="GO:0004476">
    <property type="term" value="F:mannose-6-phosphate isomerase activity"/>
    <property type="evidence" value="ECO:0007669"/>
    <property type="project" value="InterPro"/>
</dbReference>
<keyword evidence="1 5" id="KW-0479">Metal-binding</keyword>
<dbReference type="InterPro" id="IPR014710">
    <property type="entry name" value="RmlC-like_jellyroll"/>
</dbReference>
<dbReference type="GeneID" id="93424964"/>
<dbReference type="InterPro" id="IPR046457">
    <property type="entry name" value="PMI_typeI_cat"/>
</dbReference>
<comment type="cofactor">
    <cofactor evidence="5">
        <name>Zn(2+)</name>
        <dbReference type="ChEBI" id="CHEBI:29105"/>
    </cofactor>
    <text evidence="5">Binds 1 zinc ion per subunit.</text>
</comment>
<dbReference type="PANTHER" id="PTHR42742:SF3">
    <property type="entry name" value="FRUCTOKINASE"/>
    <property type="match status" value="1"/>
</dbReference>
<accession>A0A2V1IU66</accession>
<dbReference type="RefSeq" id="WP_107035677.1">
    <property type="nucleotide sequence ID" value="NZ_CAOMDK010000014.1"/>
</dbReference>
<dbReference type="GO" id="GO:0008270">
    <property type="term" value="F:zinc ion binding"/>
    <property type="evidence" value="ECO:0007669"/>
    <property type="project" value="InterPro"/>
</dbReference>
<proteinExistence type="predicted"/>
<sequence length="320" mass="34913">MPPLKFTPILKSVVWGGEKIAPFKGIVTDQKNIGESWEISGVRGNESVVVNGPDAGLTLTRMIEKYGADLVGSHVYKRFGNTFPLLIKIIDAAGDLSLQVHPDDELARRRHNSLGKTEMWYIVDTDPDAAIVSGLSAEITPDEYAAKVADNTLLDVVAHHTSHPGDVFFLPAGRIHAIGAGNLLVEVQETSDVTYRIYDYGRIDATTGKPRQLHVEEAKDAIDYKVYPSYTSTPTDLGNGIEELVQCDHFTVYALTIDGEHVFRPVVDSFSTLTCIEGEMTVTDSNGCSVSLRRGESALMPACHKEFVISGKGRVIDAHS</sequence>
<evidence type="ECO:0000256" key="3">
    <source>
        <dbReference type="ARBA" id="ARBA00029741"/>
    </source>
</evidence>
<evidence type="ECO:0000256" key="1">
    <source>
        <dbReference type="ARBA" id="ARBA00022723"/>
    </source>
</evidence>
<keyword evidence="9" id="KW-0413">Isomerase</keyword>
<gene>
    <name evidence="9" type="ORF">C5O25_04855</name>
</gene>
<keyword evidence="10" id="KW-1185">Reference proteome</keyword>
<protein>
    <recommendedName>
        <fullName evidence="3">Phosphohexomutase</fullName>
    </recommendedName>
    <alternativeName>
        <fullName evidence="4">Phosphomannose isomerase</fullName>
    </alternativeName>
</protein>
<feature type="active site" evidence="6">
    <location>
        <position position="196"/>
    </location>
</feature>
<evidence type="ECO:0000256" key="6">
    <source>
        <dbReference type="PIRSR" id="PIRSR036894-2"/>
    </source>
</evidence>
<dbReference type="PANTHER" id="PTHR42742">
    <property type="entry name" value="TRANSCRIPTIONAL REPRESSOR MPRA"/>
    <property type="match status" value="1"/>
</dbReference>
<evidence type="ECO:0000256" key="2">
    <source>
        <dbReference type="ARBA" id="ARBA00022833"/>
    </source>
</evidence>
<dbReference type="InterPro" id="IPR011051">
    <property type="entry name" value="RmlC_Cupin_sf"/>
</dbReference>
<dbReference type="AlphaFoldDB" id="A0A2V1IU66"/>
<feature type="binding site" evidence="5">
    <location>
        <position position="176"/>
    </location>
    <ligand>
        <name>Zn(2+)</name>
        <dbReference type="ChEBI" id="CHEBI:29105"/>
    </ligand>
</feature>
<comment type="caution">
    <text evidence="9">The sequence shown here is derived from an EMBL/GenBank/DDBJ whole genome shotgun (WGS) entry which is preliminary data.</text>
</comment>